<organism evidence="1 2">
    <name type="scientific">Treponema lecithinolyticum ATCC 700332</name>
    <dbReference type="NCBI Taxonomy" id="1321815"/>
    <lineage>
        <taxon>Bacteria</taxon>
        <taxon>Pseudomonadati</taxon>
        <taxon>Spirochaetota</taxon>
        <taxon>Spirochaetia</taxon>
        <taxon>Spirochaetales</taxon>
        <taxon>Treponemataceae</taxon>
        <taxon>Treponema</taxon>
    </lineage>
</organism>
<accession>A0ABN0NYN9</accession>
<sequence>MPDLDFVNIIKRIFLLPSYRTKPARRAVSKIDARIKLKGLSENRSFWTAP</sequence>
<gene>
    <name evidence="1" type="ORF">HMPREF9193_01290</name>
</gene>
<name>A0ABN0NYN9_TRELE</name>
<keyword evidence="2" id="KW-1185">Reference proteome</keyword>
<proteinExistence type="predicted"/>
<comment type="caution">
    <text evidence="1">The sequence shown here is derived from an EMBL/GenBank/DDBJ whole genome shotgun (WGS) entry which is preliminary data.</text>
</comment>
<evidence type="ECO:0000313" key="2">
    <source>
        <dbReference type="Proteomes" id="UP000016649"/>
    </source>
</evidence>
<reference evidence="1 2" key="1">
    <citation type="submission" date="2013-08" db="EMBL/GenBank/DDBJ databases">
        <authorList>
            <person name="Weinstock G."/>
            <person name="Sodergren E."/>
            <person name="Wylie T."/>
            <person name="Fulton L."/>
            <person name="Fulton R."/>
            <person name="Fronick C."/>
            <person name="O'Laughlin M."/>
            <person name="Godfrey J."/>
            <person name="Miner T."/>
            <person name="Herter B."/>
            <person name="Appelbaum E."/>
            <person name="Cordes M."/>
            <person name="Lek S."/>
            <person name="Wollam A."/>
            <person name="Pepin K.H."/>
            <person name="Palsikar V.B."/>
            <person name="Mitreva M."/>
            <person name="Wilson R.K."/>
        </authorList>
    </citation>
    <scope>NUCLEOTIDE SEQUENCE [LARGE SCALE GENOMIC DNA]</scope>
    <source>
        <strain evidence="1 2">ATCC 700332</strain>
    </source>
</reference>
<dbReference type="EMBL" id="AWVH01000031">
    <property type="protein sequence ID" value="ERJ93068.1"/>
    <property type="molecule type" value="Genomic_DNA"/>
</dbReference>
<dbReference type="Proteomes" id="UP000016649">
    <property type="component" value="Unassembled WGS sequence"/>
</dbReference>
<evidence type="ECO:0000313" key="1">
    <source>
        <dbReference type="EMBL" id="ERJ93068.1"/>
    </source>
</evidence>
<protein>
    <submittedName>
        <fullName evidence="1">Uncharacterized protein</fullName>
    </submittedName>
</protein>